<dbReference type="Pfam" id="PF05699">
    <property type="entry name" value="Dimer_Tnp_hAT"/>
    <property type="match status" value="1"/>
</dbReference>
<evidence type="ECO:0000259" key="2">
    <source>
        <dbReference type="Pfam" id="PF05699"/>
    </source>
</evidence>
<gene>
    <name evidence="3" type="ORF">EUX98_g9503</name>
</gene>
<sequence length="909" mass="102278">MSVPLSRLGPPPHQVWDYFRTAKDAAGKIQKYQKDESHNAMWCSFCFNAKVEEIETRERNAQLLDPSSEVRVRSAIEMTVYSIMKPIVGKVDHGLKHLLKDSCRIPVNSEVKSWARRTLAERSNRRKENLVPLSRTDLATDLGVHPFSPSGPPHDISILDRISGVPIRVADLQVADMGSDRTPKRLKTSHSLNSLDGNIATYSSQAPSALQAEFNADLCSLFVALGWAWDGADQDIMRTFIRKYTVYQAPSAYTLSGPVLDQQAKEVEQRMKSRLSGKLGTGQCDGWKNVARTSVVSSLITVDYEPYLIDTHDVSAERKTADNLLNIVIMNIMYAMMTLEVTVIAWCSDAGGDSASMRRKLVQRYPWLIVLDCWAHQIHLVVGDYFKLELPWIEYVDMATEVIKWFNNHGYANGLLRAQQQSINVKILVLILPVATRWTSHYLSIRRLRQLRRFIEACVALHYDDLVESVGKTKKAKDHAKKVLQYVQDGDFWKGLEKVERDLQPLAVAANLTQGASTRLDQVLLTLANLYRHFSDPKYESSVRIGIHASLQKRWAKNADIDVFVISVFLNPYIRNKLFRPGNPRLTPIEIYNLCTRVYKRIFPEGNCLDPGFHHAFFAYIEGVREFSADRMKLDAFKAAYDNSGTPIDIVSIWTAMDDHSDSGRNNFIKLAIRILSVVTNSASAEHVFSQMGLTHTRLRNRFKPLKVHKMVMLKMDLKRRYRDDSTKRLKRKFTELTTTVPVLPPSESSTERPVSTPSLTNDTRFTPELTTVGSTSLSDTSLDILNPVPTLTDSERFHHVTAPLIADTMADDESLYTLPELSPSPDILRTVPLPSGHAGPSSNAAPGPSRNTQPAITEANGLNLGNIFDFTKTEDFVTFSWNGGWTSLEGEMLVYEVMSVGGEVGDDE</sequence>
<dbReference type="InterPro" id="IPR008906">
    <property type="entry name" value="HATC_C_dom"/>
</dbReference>
<accession>A0A4S4LTW7</accession>
<comment type="caution">
    <text evidence="3">The sequence shown here is derived from an EMBL/GenBank/DDBJ whole genome shotgun (WGS) entry which is preliminary data.</text>
</comment>
<feature type="compositionally biased region" description="Polar residues" evidence="1">
    <location>
        <begin position="841"/>
        <end position="856"/>
    </location>
</feature>
<organism evidence="3 4">
    <name type="scientific">Antrodiella citrinella</name>
    <dbReference type="NCBI Taxonomy" id="2447956"/>
    <lineage>
        <taxon>Eukaryota</taxon>
        <taxon>Fungi</taxon>
        <taxon>Dikarya</taxon>
        <taxon>Basidiomycota</taxon>
        <taxon>Agaricomycotina</taxon>
        <taxon>Agaricomycetes</taxon>
        <taxon>Polyporales</taxon>
        <taxon>Steccherinaceae</taxon>
        <taxon>Antrodiella</taxon>
    </lineage>
</organism>
<feature type="domain" description="HAT C-terminal dimerisation" evidence="2">
    <location>
        <begin position="647"/>
        <end position="716"/>
    </location>
</feature>
<dbReference type="AlphaFoldDB" id="A0A4S4LTW7"/>
<feature type="region of interest" description="Disordered" evidence="1">
    <location>
        <begin position="821"/>
        <end position="857"/>
    </location>
</feature>
<protein>
    <recommendedName>
        <fullName evidence="2">HAT C-terminal dimerisation domain-containing protein</fullName>
    </recommendedName>
</protein>
<dbReference type="GO" id="GO:0046983">
    <property type="term" value="F:protein dimerization activity"/>
    <property type="evidence" value="ECO:0007669"/>
    <property type="project" value="InterPro"/>
</dbReference>
<keyword evidence="4" id="KW-1185">Reference proteome</keyword>
<evidence type="ECO:0000313" key="3">
    <source>
        <dbReference type="EMBL" id="THH15178.1"/>
    </source>
</evidence>
<proteinExistence type="predicted"/>
<dbReference type="SUPFAM" id="SSF53098">
    <property type="entry name" value="Ribonuclease H-like"/>
    <property type="match status" value="1"/>
</dbReference>
<dbReference type="InterPro" id="IPR012337">
    <property type="entry name" value="RNaseH-like_sf"/>
</dbReference>
<feature type="region of interest" description="Disordered" evidence="1">
    <location>
        <begin position="742"/>
        <end position="767"/>
    </location>
</feature>
<name>A0A4S4LTW7_9APHY</name>
<dbReference type="EMBL" id="SGPM01000847">
    <property type="protein sequence ID" value="THH15178.1"/>
    <property type="molecule type" value="Genomic_DNA"/>
</dbReference>
<evidence type="ECO:0000256" key="1">
    <source>
        <dbReference type="SAM" id="MobiDB-lite"/>
    </source>
</evidence>
<reference evidence="3 4" key="1">
    <citation type="submission" date="2019-02" db="EMBL/GenBank/DDBJ databases">
        <title>Genome sequencing of the rare red list fungi Antrodiella citrinella (Flaviporus citrinellus).</title>
        <authorList>
            <person name="Buettner E."/>
            <person name="Kellner H."/>
        </authorList>
    </citation>
    <scope>NUCLEOTIDE SEQUENCE [LARGE SCALE GENOMIC DNA]</scope>
    <source>
        <strain evidence="3 4">DSM 108506</strain>
    </source>
</reference>
<feature type="compositionally biased region" description="Polar residues" evidence="1">
    <location>
        <begin position="753"/>
        <end position="765"/>
    </location>
</feature>
<dbReference type="OrthoDB" id="2423954at2759"/>
<evidence type="ECO:0000313" key="4">
    <source>
        <dbReference type="Proteomes" id="UP000308730"/>
    </source>
</evidence>
<dbReference type="Proteomes" id="UP000308730">
    <property type="component" value="Unassembled WGS sequence"/>
</dbReference>